<sequence length="124" mass="13483">MKRLFRAESRRVRTLVASMIWAPMRAVAFSPESAISRPAPCVSEAAMDSRMRSTLSSEESPVPVARADADSASSDLEKQLSIPGASTRLVGRRVLGRFIGSLIDAPPVALLWPADETEIFGLKR</sequence>
<evidence type="ECO:0000313" key="3">
    <source>
        <dbReference type="Proteomes" id="UP000076532"/>
    </source>
</evidence>
<gene>
    <name evidence="2" type="ORF">FIBSPDRAFT_323871</name>
</gene>
<dbReference type="EMBL" id="KV417792">
    <property type="protein sequence ID" value="KZP06332.1"/>
    <property type="molecule type" value="Genomic_DNA"/>
</dbReference>
<evidence type="ECO:0000256" key="1">
    <source>
        <dbReference type="SAM" id="MobiDB-lite"/>
    </source>
</evidence>
<accession>A0A167WPF1</accession>
<organism evidence="2 3">
    <name type="scientific">Athelia psychrophila</name>
    <dbReference type="NCBI Taxonomy" id="1759441"/>
    <lineage>
        <taxon>Eukaryota</taxon>
        <taxon>Fungi</taxon>
        <taxon>Dikarya</taxon>
        <taxon>Basidiomycota</taxon>
        <taxon>Agaricomycotina</taxon>
        <taxon>Agaricomycetes</taxon>
        <taxon>Agaricomycetidae</taxon>
        <taxon>Atheliales</taxon>
        <taxon>Atheliaceae</taxon>
        <taxon>Athelia</taxon>
    </lineage>
</organism>
<keyword evidence="3" id="KW-1185">Reference proteome</keyword>
<proteinExistence type="predicted"/>
<evidence type="ECO:0000313" key="2">
    <source>
        <dbReference type="EMBL" id="KZP06332.1"/>
    </source>
</evidence>
<reference evidence="2 3" key="1">
    <citation type="journal article" date="2016" name="Mol. Biol. Evol.">
        <title>Comparative Genomics of Early-Diverging Mushroom-Forming Fungi Provides Insights into the Origins of Lignocellulose Decay Capabilities.</title>
        <authorList>
            <person name="Nagy L.G."/>
            <person name="Riley R."/>
            <person name="Tritt A."/>
            <person name="Adam C."/>
            <person name="Daum C."/>
            <person name="Floudas D."/>
            <person name="Sun H."/>
            <person name="Yadav J.S."/>
            <person name="Pangilinan J."/>
            <person name="Larsson K.H."/>
            <person name="Matsuura K."/>
            <person name="Barry K."/>
            <person name="Labutti K."/>
            <person name="Kuo R."/>
            <person name="Ohm R.A."/>
            <person name="Bhattacharya S.S."/>
            <person name="Shirouzu T."/>
            <person name="Yoshinaga Y."/>
            <person name="Martin F.M."/>
            <person name="Grigoriev I.V."/>
            <person name="Hibbett D.S."/>
        </authorList>
    </citation>
    <scope>NUCLEOTIDE SEQUENCE [LARGE SCALE GENOMIC DNA]</scope>
    <source>
        <strain evidence="2 3">CBS 109695</strain>
    </source>
</reference>
<name>A0A167WPF1_9AGAM</name>
<dbReference type="Proteomes" id="UP000076532">
    <property type="component" value="Unassembled WGS sequence"/>
</dbReference>
<protein>
    <submittedName>
        <fullName evidence="2">Uncharacterized protein</fullName>
    </submittedName>
</protein>
<feature type="region of interest" description="Disordered" evidence="1">
    <location>
        <begin position="50"/>
        <end position="78"/>
    </location>
</feature>
<dbReference type="AlphaFoldDB" id="A0A167WPF1"/>